<keyword evidence="9" id="KW-0808">Transferase</keyword>
<keyword evidence="9" id="KW-0489">Methyltransferase</keyword>
<comment type="function">
    <text evidence="9">Plays an essential role in type IV pili and type II pseudopili formation by proteolytically removing the leader sequence from substrate proteins and subsequently monomethylating the alpha-amino group of the newly exposed N-terminal phenylalanine.</text>
</comment>
<evidence type="ECO:0000313" key="14">
    <source>
        <dbReference type="Proteomes" id="UP000184076"/>
    </source>
</evidence>
<feature type="domain" description="Prepilin peptidase A24 N-terminal" evidence="12">
    <location>
        <begin position="12"/>
        <end position="94"/>
    </location>
</feature>
<evidence type="ECO:0000256" key="5">
    <source>
        <dbReference type="ARBA" id="ARBA00022692"/>
    </source>
</evidence>
<proteinExistence type="inferred from homology"/>
<feature type="transmembrane region" description="Helical" evidence="10">
    <location>
        <begin position="6"/>
        <end position="24"/>
    </location>
</feature>
<evidence type="ECO:0000256" key="10">
    <source>
        <dbReference type="SAM" id="Phobius"/>
    </source>
</evidence>
<feature type="transmembrane region" description="Helical" evidence="10">
    <location>
        <begin position="151"/>
        <end position="171"/>
    </location>
</feature>
<evidence type="ECO:0000256" key="9">
    <source>
        <dbReference type="RuleBase" id="RU003794"/>
    </source>
</evidence>
<evidence type="ECO:0000256" key="3">
    <source>
        <dbReference type="ARBA" id="ARBA00022475"/>
    </source>
</evidence>
<dbReference type="Pfam" id="PF01478">
    <property type="entry name" value="Peptidase_A24"/>
    <property type="match status" value="1"/>
</dbReference>
<dbReference type="GO" id="GO:0032259">
    <property type="term" value="P:methylation"/>
    <property type="evidence" value="ECO:0007669"/>
    <property type="project" value="UniProtKB-KW"/>
</dbReference>
<name>A0A1M5C5P2_9BACT</name>
<evidence type="ECO:0000256" key="8">
    <source>
        <dbReference type="RuleBase" id="RU003793"/>
    </source>
</evidence>
<reference evidence="14" key="1">
    <citation type="submission" date="2016-11" db="EMBL/GenBank/DDBJ databases">
        <authorList>
            <person name="Varghese N."/>
            <person name="Submissions S."/>
        </authorList>
    </citation>
    <scope>NUCLEOTIDE SEQUENCE [LARGE SCALE GENOMIC DNA]</scope>
    <source>
        <strain evidence="14">DSM 9756</strain>
    </source>
</reference>
<dbReference type="InterPro" id="IPR050882">
    <property type="entry name" value="Prepilin_peptidase/N-MTase"/>
</dbReference>
<dbReference type="EC" id="3.4.23.43" evidence="9"/>
<dbReference type="STRING" id="1121391.SAMN02745206_02110"/>
<keyword evidence="3" id="KW-1003">Cell membrane</keyword>
<evidence type="ECO:0000256" key="6">
    <source>
        <dbReference type="ARBA" id="ARBA00022989"/>
    </source>
</evidence>
<evidence type="ECO:0000313" key="13">
    <source>
        <dbReference type="EMBL" id="SHF50059.1"/>
    </source>
</evidence>
<dbReference type="PANTHER" id="PTHR30487:SF0">
    <property type="entry name" value="PREPILIN LEADER PEPTIDASE_N-METHYLTRANSFERASE-RELATED"/>
    <property type="match status" value="1"/>
</dbReference>
<keyword evidence="6 10" id="KW-1133">Transmembrane helix</keyword>
<dbReference type="GO" id="GO:0008168">
    <property type="term" value="F:methyltransferase activity"/>
    <property type="evidence" value="ECO:0007669"/>
    <property type="project" value="UniProtKB-KW"/>
</dbReference>
<dbReference type="InterPro" id="IPR010627">
    <property type="entry name" value="Prepilin_pept_A24_N"/>
</dbReference>
<evidence type="ECO:0000256" key="1">
    <source>
        <dbReference type="ARBA" id="ARBA00004429"/>
    </source>
</evidence>
<evidence type="ECO:0000259" key="12">
    <source>
        <dbReference type="Pfam" id="PF06750"/>
    </source>
</evidence>
<dbReference type="InterPro" id="IPR014032">
    <property type="entry name" value="Peptidase_A24A_bac"/>
</dbReference>
<comment type="similarity">
    <text evidence="2 8">Belongs to the peptidase A24 family.</text>
</comment>
<dbReference type="GO" id="GO:0006465">
    <property type="term" value="P:signal peptide processing"/>
    <property type="evidence" value="ECO:0007669"/>
    <property type="project" value="TreeGrafter"/>
</dbReference>
<dbReference type="EC" id="2.1.1.-" evidence="9"/>
<dbReference type="GO" id="GO:0005886">
    <property type="term" value="C:plasma membrane"/>
    <property type="evidence" value="ECO:0007669"/>
    <property type="project" value="UniProtKB-SubCell"/>
</dbReference>
<keyword evidence="4" id="KW-0997">Cell inner membrane</keyword>
<comment type="subcellular location">
    <subcellularLocation>
        <location evidence="1">Cell inner membrane</location>
        <topology evidence="1">Multi-pass membrane protein</topology>
    </subcellularLocation>
    <subcellularLocation>
        <location evidence="9">Cell membrane</location>
        <topology evidence="9">Multi-pass membrane protein</topology>
    </subcellularLocation>
</comment>
<dbReference type="Pfam" id="PF06750">
    <property type="entry name" value="A24_N_bact"/>
    <property type="match status" value="1"/>
</dbReference>
<dbReference type="Proteomes" id="UP000184076">
    <property type="component" value="Unassembled WGS sequence"/>
</dbReference>
<protein>
    <recommendedName>
        <fullName evidence="9">Prepilin leader peptidase/N-methyltransferase</fullName>
        <ecNumber evidence="9">2.1.1.-</ecNumber>
        <ecNumber evidence="9">3.4.23.43</ecNumber>
    </recommendedName>
</protein>
<evidence type="ECO:0000256" key="2">
    <source>
        <dbReference type="ARBA" id="ARBA00005801"/>
    </source>
</evidence>
<dbReference type="GO" id="GO:0004190">
    <property type="term" value="F:aspartic-type endopeptidase activity"/>
    <property type="evidence" value="ECO:0007669"/>
    <property type="project" value="UniProtKB-EC"/>
</dbReference>
<keyword evidence="9" id="KW-0511">Multifunctional enzyme</keyword>
<accession>A0A1M5C5P2</accession>
<evidence type="ECO:0000256" key="7">
    <source>
        <dbReference type="ARBA" id="ARBA00023136"/>
    </source>
</evidence>
<feature type="transmembrane region" description="Helical" evidence="10">
    <location>
        <begin position="97"/>
        <end position="115"/>
    </location>
</feature>
<evidence type="ECO:0000256" key="4">
    <source>
        <dbReference type="ARBA" id="ARBA00022519"/>
    </source>
</evidence>
<dbReference type="PANTHER" id="PTHR30487">
    <property type="entry name" value="TYPE 4 PREPILIN-LIKE PROTEINS LEADER PEPTIDE-PROCESSING ENZYME"/>
    <property type="match status" value="1"/>
</dbReference>
<dbReference type="OrthoDB" id="9789291at2"/>
<dbReference type="PRINTS" id="PR00864">
    <property type="entry name" value="PREPILNPTASE"/>
</dbReference>
<dbReference type="RefSeq" id="WP_073039100.1">
    <property type="nucleotide sequence ID" value="NZ_FQVB01000019.1"/>
</dbReference>
<keyword evidence="9" id="KW-0645">Protease</keyword>
<keyword evidence="5 9" id="KW-0812">Transmembrane</keyword>
<dbReference type="AlphaFoldDB" id="A0A1M5C5P2"/>
<feature type="transmembrane region" description="Helical" evidence="10">
    <location>
        <begin position="192"/>
        <end position="217"/>
    </location>
</feature>
<keyword evidence="7 10" id="KW-0472">Membrane</keyword>
<keyword evidence="9" id="KW-0378">Hydrolase</keyword>
<organism evidence="13 14">
    <name type="scientific">Desulfacinum infernum DSM 9756</name>
    <dbReference type="NCBI Taxonomy" id="1121391"/>
    <lineage>
        <taxon>Bacteria</taxon>
        <taxon>Pseudomonadati</taxon>
        <taxon>Thermodesulfobacteriota</taxon>
        <taxon>Syntrophobacteria</taxon>
        <taxon>Syntrophobacterales</taxon>
        <taxon>Syntrophobacteraceae</taxon>
        <taxon>Desulfacinum</taxon>
    </lineage>
</organism>
<dbReference type="InterPro" id="IPR000045">
    <property type="entry name" value="Prepilin_IV_endopep_pep"/>
</dbReference>
<feature type="domain" description="Prepilin type IV endopeptidase peptidase" evidence="11">
    <location>
        <begin position="104"/>
        <end position="213"/>
    </location>
</feature>
<keyword evidence="14" id="KW-1185">Reference proteome</keyword>
<evidence type="ECO:0000259" key="11">
    <source>
        <dbReference type="Pfam" id="PF01478"/>
    </source>
</evidence>
<comment type="catalytic activity">
    <reaction evidence="9">
        <text>Typically cleaves a -Gly-|-Phe- bond to release an N-terminal, basic peptide of 5-8 residues from type IV prepilin, and then N-methylates the new N-terminal amino group, the methyl donor being S-adenosyl-L-methionine.</text>
        <dbReference type="EC" id="3.4.23.43"/>
    </reaction>
</comment>
<dbReference type="EMBL" id="FQVB01000019">
    <property type="protein sequence ID" value="SHF50059.1"/>
    <property type="molecule type" value="Genomic_DNA"/>
</dbReference>
<gene>
    <name evidence="13" type="ORF">SAMN02745206_02110</name>
</gene>
<sequence length="257" mass="28164">MESIFHFFFFALGCCLGSFFNVVIHRLPRGESIVFPGSRCPSCGSGIAWYDNLPLLSYVLLRGRCRQCKARISLRYPLVELLTGVLVFLLYRQFGLGVSFFVFFVFAALLVLIAFIDLDTYLIPDVLSLSGLAVGLAASFVGSHITWFDSVLGVLLGGGLFYAVAWAYQVLRKQDGLGGGDIKLLAMIGAFTGWQGVLFTIFLSSVVGTVVGLAVMLRRGQGMAARIPFGPFLSLAALCYLFWGKGWVRWYFGLLSG</sequence>
<dbReference type="Gene3D" id="1.20.120.1220">
    <property type="match status" value="1"/>
</dbReference>
<feature type="transmembrane region" description="Helical" evidence="10">
    <location>
        <begin position="223"/>
        <end position="243"/>
    </location>
</feature>
<feature type="transmembrane region" description="Helical" evidence="10">
    <location>
        <begin position="127"/>
        <end position="145"/>
    </location>
</feature>